<proteinExistence type="predicted"/>
<dbReference type="Pfam" id="PF03469">
    <property type="entry name" value="XH"/>
    <property type="match status" value="1"/>
</dbReference>
<dbReference type="STRING" id="3988.B9SZL8"/>
<evidence type="ECO:0000256" key="1">
    <source>
        <dbReference type="SAM" id="Coils"/>
    </source>
</evidence>
<dbReference type="InterPro" id="IPR045177">
    <property type="entry name" value="FDM1-5/IDN2"/>
</dbReference>
<dbReference type="InParanoid" id="B9SZL8"/>
<dbReference type="PANTHER" id="PTHR21596">
    <property type="entry name" value="RIBONUCLEASE P SUBUNIT P38"/>
    <property type="match status" value="1"/>
</dbReference>
<accession>B9SZL8</accession>
<dbReference type="GO" id="GO:0080188">
    <property type="term" value="P:gene silencing by siRNA-directed DNA methylation"/>
    <property type="evidence" value="ECO:0007669"/>
    <property type="project" value="InterPro"/>
</dbReference>
<reference evidence="4" key="1">
    <citation type="journal article" date="2010" name="Nat. Biotechnol.">
        <title>Draft genome sequence of the oilseed species Ricinus communis.</title>
        <authorList>
            <person name="Chan A.P."/>
            <person name="Crabtree J."/>
            <person name="Zhao Q."/>
            <person name="Lorenzi H."/>
            <person name="Orvis J."/>
            <person name="Puiu D."/>
            <person name="Melake-Berhan A."/>
            <person name="Jones K.M."/>
            <person name="Redman J."/>
            <person name="Chen G."/>
            <person name="Cahoon E.B."/>
            <person name="Gedil M."/>
            <person name="Stanke M."/>
            <person name="Haas B.J."/>
            <person name="Wortman J.R."/>
            <person name="Fraser-Liggett C.M."/>
            <person name="Ravel J."/>
            <person name="Rabinowicz P.D."/>
        </authorList>
    </citation>
    <scope>NUCLEOTIDE SEQUENCE [LARGE SCALE GENOMIC DNA]</scope>
    <source>
        <strain evidence="4">cv. Hale</strain>
    </source>
</reference>
<dbReference type="FunCoup" id="B9SZL8">
    <property type="interactions" value="42"/>
</dbReference>
<evidence type="ECO:0000313" key="3">
    <source>
        <dbReference type="EMBL" id="EEF30949.1"/>
    </source>
</evidence>
<keyword evidence="4" id="KW-1185">Reference proteome</keyword>
<dbReference type="PANTHER" id="PTHR21596:SF23">
    <property type="entry name" value="FACTOR OF DNA METHYLATION 4"/>
    <property type="match status" value="1"/>
</dbReference>
<dbReference type="EMBL" id="EQ974279">
    <property type="protein sequence ID" value="EEF30949.1"/>
    <property type="molecule type" value="Genomic_DNA"/>
</dbReference>
<keyword evidence="1" id="KW-0175">Coiled coil</keyword>
<feature type="coiled-coil region" evidence="1">
    <location>
        <begin position="53"/>
        <end position="101"/>
    </location>
</feature>
<sequence>MEKSLGIGLRLAEESTGTCCPFNFFPCLYKCKELAAKKTRIIELEKEGSARSDEEDKKRIQLLEKKKVMLENEMKEKDEKVRDLEARCTKERKANDQFQEAHKELIRGFAEFPSSRANIRTKRMGELDSNPFYATAKRKYGEFEAEEKAMELISLWEELLKDECWYPFKMLQDKTGELKEVIDETDINLKDLRKEYGERAYESVTRALQEINEYNPNGREPVLELWNFKEDRKAADMKEGVAHLLKLCKIRNAKAKYEARK</sequence>
<organism evidence="3 4">
    <name type="scientific">Ricinus communis</name>
    <name type="common">Castor bean</name>
    <dbReference type="NCBI Taxonomy" id="3988"/>
    <lineage>
        <taxon>Eukaryota</taxon>
        <taxon>Viridiplantae</taxon>
        <taxon>Streptophyta</taxon>
        <taxon>Embryophyta</taxon>
        <taxon>Tracheophyta</taxon>
        <taxon>Spermatophyta</taxon>
        <taxon>Magnoliopsida</taxon>
        <taxon>eudicotyledons</taxon>
        <taxon>Gunneridae</taxon>
        <taxon>Pentapetalae</taxon>
        <taxon>rosids</taxon>
        <taxon>fabids</taxon>
        <taxon>Malpighiales</taxon>
        <taxon>Euphorbiaceae</taxon>
        <taxon>Acalyphoideae</taxon>
        <taxon>Acalypheae</taxon>
        <taxon>Ricinus</taxon>
    </lineage>
</organism>
<dbReference type="Proteomes" id="UP000008311">
    <property type="component" value="Unassembled WGS sequence"/>
</dbReference>
<name>B9SZL8_RICCO</name>
<gene>
    <name evidence="3" type="ORF">RCOM_1257520</name>
</gene>
<feature type="domain" description="Factor of DNA methylation 1-5/IDN2" evidence="2">
    <location>
        <begin position="122"/>
        <end position="252"/>
    </location>
</feature>
<evidence type="ECO:0000313" key="4">
    <source>
        <dbReference type="Proteomes" id="UP000008311"/>
    </source>
</evidence>
<protein>
    <recommendedName>
        <fullName evidence="2">Factor of DNA methylation 1-5/IDN2 domain-containing protein</fullName>
    </recommendedName>
</protein>
<dbReference type="InterPro" id="IPR005379">
    <property type="entry name" value="FDM1-5/IDN2_XH"/>
</dbReference>
<dbReference type="AlphaFoldDB" id="B9SZL8"/>
<evidence type="ECO:0000259" key="2">
    <source>
        <dbReference type="Pfam" id="PF03469"/>
    </source>
</evidence>